<dbReference type="EMBL" id="CP036263">
    <property type="protein sequence ID" value="QDT00129.1"/>
    <property type="molecule type" value="Genomic_DNA"/>
</dbReference>
<reference evidence="1 2" key="1">
    <citation type="submission" date="2019-02" db="EMBL/GenBank/DDBJ databases">
        <title>Deep-cultivation of Planctomycetes and their phenomic and genomic characterization uncovers novel biology.</title>
        <authorList>
            <person name="Wiegand S."/>
            <person name="Jogler M."/>
            <person name="Boedeker C."/>
            <person name="Pinto D."/>
            <person name="Vollmers J."/>
            <person name="Rivas-Marin E."/>
            <person name="Kohn T."/>
            <person name="Peeters S.H."/>
            <person name="Heuer A."/>
            <person name="Rast P."/>
            <person name="Oberbeckmann S."/>
            <person name="Bunk B."/>
            <person name="Jeske O."/>
            <person name="Meyerdierks A."/>
            <person name="Storesund J.E."/>
            <person name="Kallscheuer N."/>
            <person name="Luecker S."/>
            <person name="Lage O.M."/>
            <person name="Pohl T."/>
            <person name="Merkel B.J."/>
            <person name="Hornburger P."/>
            <person name="Mueller R.-W."/>
            <person name="Bruemmer F."/>
            <person name="Labrenz M."/>
            <person name="Spormann A.M."/>
            <person name="Op den Camp H."/>
            <person name="Overmann J."/>
            <person name="Amann R."/>
            <person name="Jetten M.S.M."/>
            <person name="Mascher T."/>
            <person name="Medema M.H."/>
            <person name="Devos D.P."/>
            <person name="Kaster A.-K."/>
            <person name="Ovreas L."/>
            <person name="Rohde M."/>
            <person name="Galperin M.Y."/>
            <person name="Jogler C."/>
        </authorList>
    </citation>
    <scope>NUCLEOTIDE SEQUENCE [LARGE SCALE GENOMIC DNA]</scope>
    <source>
        <strain evidence="1 2">HG15A2</strain>
    </source>
</reference>
<evidence type="ECO:0000313" key="1">
    <source>
        <dbReference type="EMBL" id="QDT00129.1"/>
    </source>
</evidence>
<gene>
    <name evidence="1" type="ORF">HG15A2_34640</name>
</gene>
<dbReference type="Proteomes" id="UP000319852">
    <property type="component" value="Chromosome"/>
</dbReference>
<accession>A0A517MZ17</accession>
<organism evidence="1 2">
    <name type="scientific">Adhaeretor mobilis</name>
    <dbReference type="NCBI Taxonomy" id="1930276"/>
    <lineage>
        <taxon>Bacteria</taxon>
        <taxon>Pseudomonadati</taxon>
        <taxon>Planctomycetota</taxon>
        <taxon>Planctomycetia</taxon>
        <taxon>Pirellulales</taxon>
        <taxon>Lacipirellulaceae</taxon>
        <taxon>Adhaeretor</taxon>
    </lineage>
</organism>
<dbReference type="OrthoDB" id="9807561at2"/>
<dbReference type="RefSeq" id="WP_145061406.1">
    <property type="nucleotide sequence ID" value="NZ_CP036263.1"/>
</dbReference>
<evidence type="ECO:0000313" key="2">
    <source>
        <dbReference type="Proteomes" id="UP000319852"/>
    </source>
</evidence>
<dbReference type="Pfam" id="PF10387">
    <property type="entry name" value="DUF2442"/>
    <property type="match status" value="1"/>
</dbReference>
<dbReference type="Gene3D" id="3.30.2020.40">
    <property type="entry name" value="Uncharacterised protein PF10387, DUF2442"/>
    <property type="match status" value="1"/>
</dbReference>
<sequence>MQTTKPLTATGIRTSPAGLTIELENRAISIAWDSCSPRLIGATPEQRCEAALSPGGYGIHWPLLDEDLSIAWLAKQAAIN</sequence>
<dbReference type="AlphaFoldDB" id="A0A517MZ17"/>
<dbReference type="KEGG" id="amob:HG15A2_34640"/>
<proteinExistence type="predicted"/>
<dbReference type="InterPro" id="IPR018841">
    <property type="entry name" value="DUF2442"/>
</dbReference>
<keyword evidence="2" id="KW-1185">Reference proteome</keyword>
<name>A0A517MZ17_9BACT</name>
<protein>
    <recommendedName>
        <fullName evidence="3">DUF2442 domain-containing protein</fullName>
    </recommendedName>
</protein>
<evidence type="ECO:0008006" key="3">
    <source>
        <dbReference type="Google" id="ProtNLM"/>
    </source>
</evidence>